<organism evidence="1 2">
    <name type="scientific">Kouleothrix aurantiaca</name>
    <dbReference type="NCBI Taxonomy" id="186479"/>
    <lineage>
        <taxon>Bacteria</taxon>
        <taxon>Bacillati</taxon>
        <taxon>Chloroflexota</taxon>
        <taxon>Chloroflexia</taxon>
        <taxon>Chloroflexales</taxon>
        <taxon>Roseiflexineae</taxon>
        <taxon>Roseiflexaceae</taxon>
        <taxon>Kouleothrix</taxon>
    </lineage>
</organism>
<reference evidence="1 2" key="1">
    <citation type="submission" date="2015-09" db="EMBL/GenBank/DDBJ databases">
        <title>Draft genome sequence of Kouleothrix aurantiaca JCM 19913.</title>
        <authorList>
            <person name="Hemp J."/>
        </authorList>
    </citation>
    <scope>NUCLEOTIDE SEQUENCE [LARGE SCALE GENOMIC DNA]</scope>
    <source>
        <strain evidence="1 2">COM-B</strain>
    </source>
</reference>
<evidence type="ECO:0000313" key="1">
    <source>
        <dbReference type="EMBL" id="KPV50854.1"/>
    </source>
</evidence>
<evidence type="ECO:0000313" key="2">
    <source>
        <dbReference type="Proteomes" id="UP000050509"/>
    </source>
</evidence>
<gene>
    <name evidence="1" type="ORF">SE17_24505</name>
</gene>
<name>A0A0P9CX85_9CHLR</name>
<sequence>FYVFWSGGGGGAASGGRTGRPRTLLAFPSADAALAFAQRNQLAGPAARPRLRQLALLQLLQVLIGEPAIVALLLASDAAPDDLPPGRLPDGLRLERGDVLRELGLV</sequence>
<dbReference type="Proteomes" id="UP000050509">
    <property type="component" value="Unassembled WGS sequence"/>
</dbReference>
<dbReference type="AlphaFoldDB" id="A0A0P9CX85"/>
<feature type="non-terminal residue" evidence="1">
    <location>
        <position position="1"/>
    </location>
</feature>
<accession>A0A0P9CX85</accession>
<keyword evidence="2" id="KW-1185">Reference proteome</keyword>
<dbReference type="EMBL" id="LJCR01001183">
    <property type="protein sequence ID" value="KPV50854.1"/>
    <property type="molecule type" value="Genomic_DNA"/>
</dbReference>
<proteinExistence type="predicted"/>
<protein>
    <submittedName>
        <fullName evidence="1">Uncharacterized protein</fullName>
    </submittedName>
</protein>
<comment type="caution">
    <text evidence="1">The sequence shown here is derived from an EMBL/GenBank/DDBJ whole genome shotgun (WGS) entry which is preliminary data.</text>
</comment>